<dbReference type="InterPro" id="IPR017847">
    <property type="entry name" value="T6SS_RhsGE_Vgr_subset"/>
</dbReference>
<organism evidence="5">
    <name type="scientific">Salmonella diarizonae</name>
    <dbReference type="NCBI Taxonomy" id="59204"/>
    <lineage>
        <taxon>Bacteria</taxon>
        <taxon>Pseudomonadati</taxon>
        <taxon>Pseudomonadota</taxon>
        <taxon>Gammaproteobacteria</taxon>
        <taxon>Enterobacterales</taxon>
        <taxon>Enterobacteriaceae</taxon>
        <taxon>Salmonella</taxon>
    </lineage>
</organism>
<dbReference type="SUPFAM" id="SSF69255">
    <property type="entry name" value="gp5 N-terminal domain-like"/>
    <property type="match status" value="1"/>
</dbReference>
<reference evidence="5" key="2">
    <citation type="submission" date="2018-07" db="EMBL/GenBank/DDBJ databases">
        <authorList>
            <consortium name="NCBI Pathogen Detection Project"/>
        </authorList>
    </citation>
    <scope>NUCLEOTIDE SEQUENCE</scope>
    <source>
        <strain evidence="5">11-1391</strain>
    </source>
</reference>
<dbReference type="Pfam" id="PF13296">
    <property type="entry name" value="T6SS_Vgr"/>
    <property type="match status" value="1"/>
</dbReference>
<evidence type="ECO:0000256" key="1">
    <source>
        <dbReference type="ARBA" id="ARBA00005558"/>
    </source>
</evidence>
<dbReference type="NCBIfam" id="TIGR03361">
    <property type="entry name" value="VI_Rhs_Vgr"/>
    <property type="match status" value="1"/>
</dbReference>
<feature type="domain" description="Putative type VI secretion system Rhs element associated Vgr" evidence="4">
    <location>
        <begin position="491"/>
        <end position="591"/>
    </location>
</feature>
<dbReference type="InterPro" id="IPR018769">
    <property type="entry name" value="VgrG2_DUF2345"/>
</dbReference>
<dbReference type="AlphaFoldDB" id="A0A702GIT5"/>
<dbReference type="Gene3D" id="4.10.220.110">
    <property type="match status" value="1"/>
</dbReference>
<evidence type="ECO:0000313" key="5">
    <source>
        <dbReference type="EMBL" id="HAC6767328.1"/>
    </source>
</evidence>
<protein>
    <submittedName>
        <fullName evidence="5">Type VI secretion system tip protein VgrG</fullName>
    </submittedName>
</protein>
<dbReference type="Pfam" id="PF10106">
    <property type="entry name" value="DUF2345"/>
    <property type="match status" value="1"/>
</dbReference>
<evidence type="ECO:0000259" key="3">
    <source>
        <dbReference type="Pfam" id="PF10106"/>
    </source>
</evidence>
<dbReference type="InterPro" id="IPR006531">
    <property type="entry name" value="Gp5/Vgr_OB"/>
</dbReference>
<name>A0A702GIT5_SALDZ</name>
<comment type="similarity">
    <text evidence="1">Belongs to the VgrG protein family.</text>
</comment>
<proteinExistence type="inferred from homology"/>
<gene>
    <name evidence="5" type="primary">vgrG</name>
    <name evidence="5" type="ORF">G0D47_22385</name>
</gene>
<feature type="domain" description="Gp5/Type VI secretion system Vgr protein OB-fold" evidence="2">
    <location>
        <begin position="401"/>
        <end position="471"/>
    </location>
</feature>
<feature type="domain" description="DUF2345" evidence="3">
    <location>
        <begin position="611"/>
        <end position="755"/>
    </location>
</feature>
<dbReference type="Pfam" id="PF04717">
    <property type="entry name" value="Phage_base_V"/>
    <property type="match status" value="1"/>
</dbReference>
<dbReference type="InterPro" id="IPR037026">
    <property type="entry name" value="Vgr_OB-fold_dom_sf"/>
</dbReference>
<evidence type="ECO:0000259" key="2">
    <source>
        <dbReference type="Pfam" id="PF04717"/>
    </source>
</evidence>
<dbReference type="InterPro" id="IPR028244">
    <property type="entry name" value="T6SS_Rhs_Vgr_dom"/>
</dbReference>
<dbReference type="InterPro" id="IPR006533">
    <property type="entry name" value="T6SS_Vgr_RhsGE"/>
</dbReference>
<evidence type="ECO:0000259" key="4">
    <source>
        <dbReference type="Pfam" id="PF13296"/>
    </source>
</evidence>
<dbReference type="SUPFAM" id="SSF69279">
    <property type="entry name" value="Phage tail proteins"/>
    <property type="match status" value="2"/>
</dbReference>
<comment type="caution">
    <text evidence="5">The sequence shown here is derived from an EMBL/GenBank/DDBJ whole genome shotgun (WGS) entry which is preliminary data.</text>
</comment>
<dbReference type="Pfam" id="PF05954">
    <property type="entry name" value="Phage_GPD"/>
    <property type="match status" value="1"/>
</dbReference>
<dbReference type="NCBIfam" id="TIGR01646">
    <property type="entry name" value="vgr_GE"/>
    <property type="match status" value="1"/>
</dbReference>
<dbReference type="Gene3D" id="3.55.50.10">
    <property type="entry name" value="Baseplate protein-like domains"/>
    <property type="match status" value="1"/>
</dbReference>
<accession>A0A702GIT5</accession>
<sequence length="785" mass="86649">MSSSLSNKTTSLVHQLLGQSRYRVDVHECDHFLDVLRYSAVESLSQPWRYDVAVTCSSADIACDTLLLKPASFTFQTPMFDGTPALPVRTVFGVVESFRRVSTSNDDTRYALTIAPRIALLGYTKGSGIYLNQSVTEVVEQVLRKHGLEGPDFAFRLSREYPSRELITQWRETDLEFIQRLLAEVGIYWRYEMDSRPEQDVVIFQDSQQQYEFGVTLPLRNQAGMSDSGQESIWDIQTAYNVVSGSVATRDYNYREALTPQDSAESLPGKEGITTGEIYHYAEPFLTAGDTESPGTGAWFARLRHERILNAQYHVSGHSSSPLLAPGQVLETDGPLPDAIKEGIVITTVRTSGSRKSSFTLKFEGIPYSETVCYRPALLSRPVISGSLPARVESTQKGDIYSWLDPEGRYRVKLDFDRSSPEQGYAYLWLRLARPYAGDTYGFHSPLLEGTEVAVVFDGGDPDRPYIAYALHDSEHPDPVTSDNHTRNVWRTPANNKLRMEDKRQEEHIKLATEYGKTQLNMGHLVNNQREKRGAGFELRTDEFGAVRAAKGLFLTADAQAKAQGLALEMAPALNQMNQANSQMQALNSAAEAAGALVCDINTRMSLVTDKIRDLQSAVLLGSAPQGVALTSGEHLQLSSTHNTMINAGQHLDIGAMKNLSVSVEKALGMFVHKEGAKLIASQGDIEIQAQHNTMALFSEKQLTVTSSEDEIIISTPETLTLNGGGSYLRLSKNGIEHGSEGMMVMKVASYLVPGSGSSLPLETPDFKTTDVKIITKNSAKWTSE</sequence>
<dbReference type="EMBL" id="DAAMII010000039">
    <property type="protein sequence ID" value="HAC6767328.1"/>
    <property type="molecule type" value="Genomic_DNA"/>
</dbReference>
<dbReference type="Gene3D" id="2.30.110.50">
    <property type="match status" value="1"/>
</dbReference>
<dbReference type="Gene3D" id="2.40.50.230">
    <property type="entry name" value="Gp5 N-terminal domain"/>
    <property type="match status" value="1"/>
</dbReference>
<reference evidence="5" key="1">
    <citation type="journal article" date="2018" name="Genome Biol.">
        <title>SKESA: strategic k-mer extension for scrupulous assemblies.</title>
        <authorList>
            <person name="Souvorov A."/>
            <person name="Agarwala R."/>
            <person name="Lipman D.J."/>
        </authorList>
    </citation>
    <scope>NUCLEOTIDE SEQUENCE</scope>
    <source>
        <strain evidence="5">11-1391</strain>
    </source>
</reference>